<feature type="non-terminal residue" evidence="1">
    <location>
        <position position="1"/>
    </location>
</feature>
<sequence length="30" mass="3412">CVPSSQMHSTVVSRIHLNQGRHLHQRCDAN</sequence>
<dbReference type="EMBL" id="WIXE01007155">
    <property type="protein sequence ID" value="KAK5980671.1"/>
    <property type="molecule type" value="Genomic_DNA"/>
</dbReference>
<comment type="caution">
    <text evidence="1">The sequence shown here is derived from an EMBL/GenBank/DDBJ whole genome shotgun (WGS) entry which is preliminary data.</text>
</comment>
<organism evidence="1 2">
    <name type="scientific">Trichostrongylus colubriformis</name>
    <name type="common">Black scour worm</name>
    <dbReference type="NCBI Taxonomy" id="6319"/>
    <lineage>
        <taxon>Eukaryota</taxon>
        <taxon>Metazoa</taxon>
        <taxon>Ecdysozoa</taxon>
        <taxon>Nematoda</taxon>
        <taxon>Chromadorea</taxon>
        <taxon>Rhabditida</taxon>
        <taxon>Rhabditina</taxon>
        <taxon>Rhabditomorpha</taxon>
        <taxon>Strongyloidea</taxon>
        <taxon>Trichostrongylidae</taxon>
        <taxon>Trichostrongylus</taxon>
    </lineage>
</organism>
<accession>A0AAN8IP53</accession>
<dbReference type="Proteomes" id="UP001331761">
    <property type="component" value="Unassembled WGS sequence"/>
</dbReference>
<evidence type="ECO:0000313" key="1">
    <source>
        <dbReference type="EMBL" id="KAK5980671.1"/>
    </source>
</evidence>
<gene>
    <name evidence="1" type="ORF">GCK32_020720</name>
</gene>
<proteinExistence type="predicted"/>
<protein>
    <submittedName>
        <fullName evidence="1">Uncharacterized protein</fullName>
    </submittedName>
</protein>
<name>A0AAN8IP53_TRICO</name>
<keyword evidence="2" id="KW-1185">Reference proteome</keyword>
<dbReference type="AlphaFoldDB" id="A0AAN8IP53"/>
<evidence type="ECO:0000313" key="2">
    <source>
        <dbReference type="Proteomes" id="UP001331761"/>
    </source>
</evidence>
<reference evidence="1 2" key="1">
    <citation type="submission" date="2019-10" db="EMBL/GenBank/DDBJ databases">
        <title>Assembly and Annotation for the nematode Trichostrongylus colubriformis.</title>
        <authorList>
            <person name="Martin J."/>
        </authorList>
    </citation>
    <scope>NUCLEOTIDE SEQUENCE [LARGE SCALE GENOMIC DNA]</scope>
    <source>
        <strain evidence="1">G859</strain>
        <tissue evidence="1">Whole worm</tissue>
    </source>
</reference>